<comment type="caution">
    <text evidence="4">The sequence shown here is derived from an EMBL/GenBank/DDBJ whole genome shotgun (WGS) entry which is preliminary data.</text>
</comment>
<dbReference type="InterPro" id="IPR050187">
    <property type="entry name" value="Lipid_Phosphate_FormReg"/>
</dbReference>
<dbReference type="InterPro" id="IPR016064">
    <property type="entry name" value="NAD/diacylglycerol_kinase_sf"/>
</dbReference>
<proteinExistence type="inferred from homology"/>
<dbReference type="PANTHER" id="PTHR12358:SF106">
    <property type="entry name" value="LIPID KINASE YEGS"/>
    <property type="match status" value="1"/>
</dbReference>
<dbReference type="STRING" id="679197.HMPREF9336_01593"/>
<evidence type="ECO:0000313" key="5">
    <source>
        <dbReference type="Proteomes" id="UP000004816"/>
    </source>
</evidence>
<dbReference type="SMART" id="SM00046">
    <property type="entry name" value="DAGKc"/>
    <property type="match status" value="1"/>
</dbReference>
<evidence type="ECO:0000259" key="3">
    <source>
        <dbReference type="PROSITE" id="PS50146"/>
    </source>
</evidence>
<dbReference type="RefSeq" id="WP_007469207.1">
    <property type="nucleotide sequence ID" value="NZ_KI391953.1"/>
</dbReference>
<dbReference type="SUPFAM" id="SSF111331">
    <property type="entry name" value="NAD kinase/diacylglycerol kinase-like"/>
    <property type="match status" value="1"/>
</dbReference>
<accession>E5XQ21</accession>
<dbReference type="AlphaFoldDB" id="E5XQ21"/>
<evidence type="ECO:0000313" key="4">
    <source>
        <dbReference type="EMBL" id="EFV13554.1"/>
    </source>
</evidence>
<dbReference type="PANTHER" id="PTHR12358">
    <property type="entry name" value="SPHINGOSINE KINASE"/>
    <property type="match status" value="1"/>
</dbReference>
<dbReference type="PROSITE" id="PS50146">
    <property type="entry name" value="DAGK"/>
    <property type="match status" value="1"/>
</dbReference>
<sequence>MRAVLVVNPRATTTTPQSRALLVSALERELDLTVKETAHRGHAAELAEAARGEADLLIAHGGDGTVNELVSGLLGPPSEFCAPEPGAFPAVAVIPGGSANVFARSLGTSPDPQRAVGQVLDALRQGRRARISVGLCSSRLEDGRHEERWFVCNAGLGIDADVVAMMEAGRWSGRPVTPTRYLLATVSAFFRWTFRPGPLTLELPGQAALDGVKLAFVSNCTPWTYLGNRPIVTNPGVRHDKGLGVFATTKLGLRYGIPLSLALLSPRKAPGTAGSIRVDDLHELVLSSADPLRCQIDGEYVGRRVRAEFHAIPSALDVVAPHLLPN</sequence>
<dbReference type="GO" id="GO:0005886">
    <property type="term" value="C:plasma membrane"/>
    <property type="evidence" value="ECO:0007669"/>
    <property type="project" value="TreeGrafter"/>
</dbReference>
<reference evidence="4 5" key="1">
    <citation type="journal article" date="2011" name="Stand. Genomic Sci.">
        <title>High quality draft genome sequence of Segniliparus rugosus CDC 945(T)= (ATCC BAA-974(T)).</title>
        <authorList>
            <person name="Earl A.M."/>
            <person name="Desjardins C.A."/>
            <person name="Fitzgerald M.G."/>
            <person name="Arachchi H.M."/>
            <person name="Zeng Q."/>
            <person name="Mehta T."/>
            <person name="Griggs A."/>
            <person name="Birren B.W."/>
            <person name="Toney N.C."/>
            <person name="Carr J."/>
            <person name="Posey J."/>
            <person name="Butler W.R."/>
        </authorList>
    </citation>
    <scope>NUCLEOTIDE SEQUENCE [LARGE SCALE GENOMIC DNA]</scope>
    <source>
        <strain evidence="5">ATCC BAA-974 / DSM 45345 / CCUG 50838 / CIP 108380 / JCM 13579 / CDC 945</strain>
    </source>
</reference>
<name>E5XQ21_SEGRC</name>
<evidence type="ECO:0000256" key="2">
    <source>
        <dbReference type="ARBA" id="ARBA00005983"/>
    </source>
</evidence>
<dbReference type="Proteomes" id="UP000004816">
    <property type="component" value="Unassembled WGS sequence"/>
</dbReference>
<organism evidence="4 5">
    <name type="scientific">Segniliparus rugosus (strain ATCC BAA-974 / DSM 45345 / CCUG 50838 / CIP 108380 / JCM 13579 / CDC 945)</name>
    <dbReference type="NCBI Taxonomy" id="679197"/>
    <lineage>
        <taxon>Bacteria</taxon>
        <taxon>Bacillati</taxon>
        <taxon>Actinomycetota</taxon>
        <taxon>Actinomycetes</taxon>
        <taxon>Mycobacteriales</taxon>
        <taxon>Segniliparaceae</taxon>
        <taxon>Segniliparus</taxon>
    </lineage>
</organism>
<dbReference type="eggNOG" id="COG1597">
    <property type="taxonomic scope" value="Bacteria"/>
</dbReference>
<evidence type="ECO:0000256" key="1">
    <source>
        <dbReference type="ARBA" id="ARBA00001946"/>
    </source>
</evidence>
<comment type="similarity">
    <text evidence="2">Belongs to the diacylglycerol/lipid kinase family.</text>
</comment>
<protein>
    <recommendedName>
        <fullName evidence="3">DAGKc domain-containing protein</fullName>
    </recommendedName>
</protein>
<keyword evidence="5" id="KW-1185">Reference proteome</keyword>
<dbReference type="InterPro" id="IPR017438">
    <property type="entry name" value="ATP-NAD_kinase_N"/>
</dbReference>
<dbReference type="EMBL" id="ACZI02000001">
    <property type="protein sequence ID" value="EFV13554.1"/>
    <property type="molecule type" value="Genomic_DNA"/>
</dbReference>
<dbReference type="Pfam" id="PF00781">
    <property type="entry name" value="DAGK_cat"/>
    <property type="match status" value="1"/>
</dbReference>
<comment type="cofactor">
    <cofactor evidence="1">
        <name>Mg(2+)</name>
        <dbReference type="ChEBI" id="CHEBI:18420"/>
    </cofactor>
</comment>
<dbReference type="Gene3D" id="3.40.50.10330">
    <property type="entry name" value="Probable inorganic polyphosphate/atp-NAD kinase, domain 1"/>
    <property type="match status" value="1"/>
</dbReference>
<dbReference type="InterPro" id="IPR001206">
    <property type="entry name" value="Diacylglycerol_kinase_cat_dom"/>
</dbReference>
<dbReference type="OrthoDB" id="142078at2"/>
<gene>
    <name evidence="4" type="ORF">HMPREF9336_01593</name>
</gene>
<feature type="domain" description="DAGKc" evidence="3">
    <location>
        <begin position="1"/>
        <end position="142"/>
    </location>
</feature>
<dbReference type="Gene3D" id="2.60.200.40">
    <property type="match status" value="1"/>
</dbReference>
<dbReference type="GO" id="GO:0004143">
    <property type="term" value="F:ATP-dependent diacylglycerol kinase activity"/>
    <property type="evidence" value="ECO:0007669"/>
    <property type="project" value="TreeGrafter"/>
</dbReference>
<dbReference type="HOGENOM" id="CLU_045532_2_1_11"/>